<dbReference type="GO" id="GO:0008453">
    <property type="term" value="F:alanine-glyoxylate transaminase activity"/>
    <property type="evidence" value="ECO:0007669"/>
    <property type="project" value="UniProtKB-EC"/>
</dbReference>
<dbReference type="PROSITE" id="PS00600">
    <property type="entry name" value="AA_TRANSFER_CLASS_3"/>
    <property type="match status" value="1"/>
</dbReference>
<dbReference type="PIRSF" id="PIRSF000521">
    <property type="entry name" value="Transaminase_4ab_Lys_Orn"/>
    <property type="match status" value="1"/>
</dbReference>
<sequence length="430" mass="46745">MTSSQKIREKQKKYIFDAVKNYYEEPIVVSEAKGSIVKDLDGKSYLDFFGGILTVSIGHANEEVNSAVKAQINDLTHISSLYPSIPVVELAERLVNLAPKDLNKVFLNATGTEADETAVMLAQLYTGNTEILALRHGYSGRSMLAQSLTAHAPWRAIPTQIASVKHAMAPYCYRCPLKLSPKNCGTACATDVEELIQTTTIGKIAGILVEPIMGVGGFITPPKEYFSIVADIVRKYGGIFISDEVQTGFGRTGKTWGMEHYGVEPDMITVAKGIANGFPLAAVISTKEISDSLEKNTISTFGGNPVSCASANATIDIIKRDNLTANAKNMGHRLMNGIKKIQKKYPKTIGEVRGKGLMVGIELVKDETIKDRTPDLDSTNRIMEETKKRGLLIGRGGLYGNSLRIAPALNISSDEIDEALQIINDSFRAL</sequence>
<comment type="similarity">
    <text evidence="3">Belongs to the class-III pyridoxal-phosphate-dependent aminotransferase family.</text>
</comment>
<reference evidence="11" key="1">
    <citation type="submission" date="2018-05" db="EMBL/GenBank/DDBJ databases">
        <authorList>
            <person name="Lanie J.A."/>
            <person name="Ng W.-L."/>
            <person name="Kazmierczak K.M."/>
            <person name="Andrzejewski T.M."/>
            <person name="Davidsen T.M."/>
            <person name="Wayne K.J."/>
            <person name="Tettelin H."/>
            <person name="Glass J.I."/>
            <person name="Rusch D."/>
            <person name="Podicherti R."/>
            <person name="Tsui H.-C.T."/>
            <person name="Winkler M.E."/>
        </authorList>
    </citation>
    <scope>NUCLEOTIDE SEQUENCE</scope>
</reference>
<dbReference type="EC" id="2.6.1.44" evidence="5"/>
<gene>
    <name evidence="11" type="ORF">METZ01_LOCUS128940</name>
</gene>
<dbReference type="InterPro" id="IPR015421">
    <property type="entry name" value="PyrdxlP-dep_Trfase_major"/>
</dbReference>
<evidence type="ECO:0000256" key="8">
    <source>
        <dbReference type="ARBA" id="ARBA00022898"/>
    </source>
</evidence>
<evidence type="ECO:0000256" key="2">
    <source>
        <dbReference type="ARBA" id="ARBA00004173"/>
    </source>
</evidence>
<dbReference type="SUPFAM" id="SSF53383">
    <property type="entry name" value="PLP-dependent transferases"/>
    <property type="match status" value="1"/>
</dbReference>
<dbReference type="EMBL" id="UINC01018174">
    <property type="protein sequence ID" value="SVA76086.1"/>
    <property type="molecule type" value="Genomic_DNA"/>
</dbReference>
<evidence type="ECO:0000313" key="11">
    <source>
        <dbReference type="EMBL" id="SVA76086.1"/>
    </source>
</evidence>
<evidence type="ECO:0000256" key="5">
    <source>
        <dbReference type="ARBA" id="ARBA00013049"/>
    </source>
</evidence>
<evidence type="ECO:0000256" key="3">
    <source>
        <dbReference type="ARBA" id="ARBA00008954"/>
    </source>
</evidence>
<dbReference type="InterPro" id="IPR015422">
    <property type="entry name" value="PyrdxlP-dep_Trfase_small"/>
</dbReference>
<evidence type="ECO:0000256" key="1">
    <source>
        <dbReference type="ARBA" id="ARBA00001933"/>
    </source>
</evidence>
<keyword evidence="6" id="KW-0032">Aminotransferase</keyword>
<dbReference type="InterPro" id="IPR049704">
    <property type="entry name" value="Aminotrans_3_PPA_site"/>
</dbReference>
<proteinExistence type="inferred from homology"/>
<dbReference type="FunFam" id="3.40.640.10:FF:000004">
    <property type="entry name" value="Acetylornithine aminotransferase"/>
    <property type="match status" value="1"/>
</dbReference>
<evidence type="ECO:0000256" key="9">
    <source>
        <dbReference type="ARBA" id="ARBA00022946"/>
    </source>
</evidence>
<evidence type="ECO:0000256" key="7">
    <source>
        <dbReference type="ARBA" id="ARBA00022679"/>
    </source>
</evidence>
<dbReference type="Gene3D" id="3.90.1150.10">
    <property type="entry name" value="Aspartate Aminotransferase, domain 1"/>
    <property type="match status" value="1"/>
</dbReference>
<keyword evidence="9" id="KW-0809">Transit peptide</keyword>
<dbReference type="InterPro" id="IPR005814">
    <property type="entry name" value="Aminotrans_3"/>
</dbReference>
<dbReference type="AlphaFoldDB" id="A0A381YG34"/>
<protein>
    <recommendedName>
        <fullName evidence="5">alanine--glyoxylate transaminase</fullName>
        <ecNumber evidence="5">2.6.1.44</ecNumber>
    </recommendedName>
</protein>
<comment type="subunit">
    <text evidence="4">Homotetramer.</text>
</comment>
<dbReference type="CDD" id="cd00610">
    <property type="entry name" value="OAT_like"/>
    <property type="match status" value="1"/>
</dbReference>
<dbReference type="GO" id="GO:0005739">
    <property type="term" value="C:mitochondrion"/>
    <property type="evidence" value="ECO:0007669"/>
    <property type="project" value="UniProtKB-SubCell"/>
</dbReference>
<dbReference type="PANTHER" id="PTHR45688">
    <property type="match status" value="1"/>
</dbReference>
<evidence type="ECO:0000256" key="6">
    <source>
        <dbReference type="ARBA" id="ARBA00022576"/>
    </source>
</evidence>
<keyword evidence="7" id="KW-0808">Transferase</keyword>
<keyword evidence="8" id="KW-0663">Pyridoxal phosphate</keyword>
<dbReference type="Pfam" id="PF00202">
    <property type="entry name" value="Aminotran_3"/>
    <property type="match status" value="1"/>
</dbReference>
<name>A0A381YG34_9ZZZZ</name>
<dbReference type="InterPro" id="IPR015424">
    <property type="entry name" value="PyrdxlP-dep_Trfase"/>
</dbReference>
<comment type="subcellular location">
    <subcellularLocation>
        <location evidence="2">Mitochondrion</location>
    </subcellularLocation>
</comment>
<keyword evidence="10" id="KW-0496">Mitochondrion</keyword>
<dbReference type="PANTHER" id="PTHR45688:SF3">
    <property type="entry name" value="ALANINE--GLYOXYLATE AMINOTRANSFERASE 2, MITOCHONDRIAL"/>
    <property type="match status" value="1"/>
</dbReference>
<dbReference type="GO" id="GO:0030170">
    <property type="term" value="F:pyridoxal phosphate binding"/>
    <property type="evidence" value="ECO:0007669"/>
    <property type="project" value="InterPro"/>
</dbReference>
<accession>A0A381YG34</accession>
<evidence type="ECO:0000256" key="10">
    <source>
        <dbReference type="ARBA" id="ARBA00023128"/>
    </source>
</evidence>
<evidence type="ECO:0000256" key="4">
    <source>
        <dbReference type="ARBA" id="ARBA00011881"/>
    </source>
</evidence>
<organism evidence="11">
    <name type="scientific">marine metagenome</name>
    <dbReference type="NCBI Taxonomy" id="408172"/>
    <lineage>
        <taxon>unclassified sequences</taxon>
        <taxon>metagenomes</taxon>
        <taxon>ecological metagenomes</taxon>
    </lineage>
</organism>
<comment type="cofactor">
    <cofactor evidence="1">
        <name>pyridoxal 5'-phosphate</name>
        <dbReference type="ChEBI" id="CHEBI:597326"/>
    </cofactor>
</comment>
<dbReference type="Gene3D" id="3.40.640.10">
    <property type="entry name" value="Type I PLP-dependent aspartate aminotransferase-like (Major domain)"/>
    <property type="match status" value="1"/>
</dbReference>